<feature type="domain" description="PB1-like" evidence="2">
    <location>
        <begin position="2"/>
        <end position="96"/>
    </location>
</feature>
<feature type="region of interest" description="Disordered" evidence="1">
    <location>
        <begin position="114"/>
        <end position="231"/>
    </location>
</feature>
<reference evidence="3 4" key="1">
    <citation type="journal article" date="2024" name="G3 (Bethesda)">
        <title>Genome assembly of Hibiscus sabdariffa L. provides insights into metabolisms of medicinal natural products.</title>
        <authorList>
            <person name="Kim T."/>
        </authorList>
    </citation>
    <scope>NUCLEOTIDE SEQUENCE [LARGE SCALE GENOMIC DNA]</scope>
    <source>
        <strain evidence="3">TK-2024</strain>
        <tissue evidence="3">Old leaves</tissue>
    </source>
</reference>
<dbReference type="InterPro" id="IPR058594">
    <property type="entry name" value="PB1-like_dom_pln"/>
</dbReference>
<dbReference type="Proteomes" id="UP001472677">
    <property type="component" value="Unassembled WGS sequence"/>
</dbReference>
<sequence length="303" mass="34781">MFTCVIHYGGDFVLSPRMKYFSNSEACFDFVDASRFSTFSLSDMVQNLGLVPPFVVYWRVPEAALSTASVRPLKTDHDYITMLNNMPSNRYMHIYIYTYIYIYLKPFGKEVHKEEEHVAQEEENHENEEEEDHGTDEEYHAEEVAAKEEQNQDAEEEQNNTTAEEENIIFEEEESAAVAEEESGAEEEDIVVEEEESATEEEEDYAVEEEESAAESFDVSDNEYDCGRDEGCRQKDGIGIRVKRNMDGFGPNGVHVNDKDHGPESETDKSKELHSEHGSDSDGELSYMFQVCELSYMFQVCEQ</sequence>
<gene>
    <name evidence="3" type="ORF">V6N12_062812</name>
</gene>
<accession>A0ABR2F9Y9</accession>
<evidence type="ECO:0000313" key="4">
    <source>
        <dbReference type="Proteomes" id="UP001472677"/>
    </source>
</evidence>
<feature type="compositionally biased region" description="Acidic residues" evidence="1">
    <location>
        <begin position="123"/>
        <end position="135"/>
    </location>
</feature>
<dbReference type="EMBL" id="JBBPBM010000007">
    <property type="protein sequence ID" value="KAK8575136.1"/>
    <property type="molecule type" value="Genomic_DNA"/>
</dbReference>
<comment type="caution">
    <text evidence="3">The sequence shown here is derived from an EMBL/GenBank/DDBJ whole genome shotgun (WGS) entry which is preliminary data.</text>
</comment>
<evidence type="ECO:0000256" key="1">
    <source>
        <dbReference type="SAM" id="MobiDB-lite"/>
    </source>
</evidence>
<proteinExistence type="predicted"/>
<dbReference type="Pfam" id="PF26130">
    <property type="entry name" value="PB1-like"/>
    <property type="match status" value="1"/>
</dbReference>
<protein>
    <recommendedName>
        <fullName evidence="2">PB1-like domain-containing protein</fullName>
    </recommendedName>
</protein>
<feature type="compositionally biased region" description="Basic and acidic residues" evidence="1">
    <location>
        <begin position="136"/>
        <end position="150"/>
    </location>
</feature>
<feature type="compositionally biased region" description="Basic and acidic residues" evidence="1">
    <location>
        <begin position="256"/>
        <end position="280"/>
    </location>
</feature>
<feature type="region of interest" description="Disordered" evidence="1">
    <location>
        <begin position="243"/>
        <end position="283"/>
    </location>
</feature>
<organism evidence="3 4">
    <name type="scientific">Hibiscus sabdariffa</name>
    <name type="common">roselle</name>
    <dbReference type="NCBI Taxonomy" id="183260"/>
    <lineage>
        <taxon>Eukaryota</taxon>
        <taxon>Viridiplantae</taxon>
        <taxon>Streptophyta</taxon>
        <taxon>Embryophyta</taxon>
        <taxon>Tracheophyta</taxon>
        <taxon>Spermatophyta</taxon>
        <taxon>Magnoliopsida</taxon>
        <taxon>eudicotyledons</taxon>
        <taxon>Gunneridae</taxon>
        <taxon>Pentapetalae</taxon>
        <taxon>rosids</taxon>
        <taxon>malvids</taxon>
        <taxon>Malvales</taxon>
        <taxon>Malvaceae</taxon>
        <taxon>Malvoideae</taxon>
        <taxon>Hibiscus</taxon>
    </lineage>
</organism>
<keyword evidence="4" id="KW-1185">Reference proteome</keyword>
<feature type="compositionally biased region" description="Acidic residues" evidence="1">
    <location>
        <begin position="151"/>
        <end position="224"/>
    </location>
</feature>
<name>A0ABR2F9Y9_9ROSI</name>
<evidence type="ECO:0000259" key="2">
    <source>
        <dbReference type="Pfam" id="PF26130"/>
    </source>
</evidence>
<evidence type="ECO:0000313" key="3">
    <source>
        <dbReference type="EMBL" id="KAK8575136.1"/>
    </source>
</evidence>